<keyword evidence="3" id="KW-1185">Reference proteome</keyword>
<evidence type="ECO:0000256" key="1">
    <source>
        <dbReference type="SAM" id="SignalP"/>
    </source>
</evidence>
<reference evidence="2 3" key="1">
    <citation type="submission" date="2020-07" db="EMBL/GenBank/DDBJ databases">
        <title>Sequencing the genomes of 1000 actinobacteria strains.</title>
        <authorList>
            <person name="Klenk H.-P."/>
        </authorList>
    </citation>
    <scope>NUCLEOTIDE SEQUENCE [LARGE SCALE GENOMIC DNA]</scope>
    <source>
        <strain evidence="2 3">DSM 18965</strain>
    </source>
</reference>
<evidence type="ECO:0000313" key="3">
    <source>
        <dbReference type="Proteomes" id="UP000516957"/>
    </source>
</evidence>
<dbReference type="RefSeq" id="WP_179614170.1">
    <property type="nucleotide sequence ID" value="NZ_CP059163.1"/>
</dbReference>
<evidence type="ECO:0008006" key="4">
    <source>
        <dbReference type="Google" id="ProtNLM"/>
    </source>
</evidence>
<organism evidence="2 3">
    <name type="scientific">Nocardioides marinisabuli</name>
    <dbReference type="NCBI Taxonomy" id="419476"/>
    <lineage>
        <taxon>Bacteria</taxon>
        <taxon>Bacillati</taxon>
        <taxon>Actinomycetota</taxon>
        <taxon>Actinomycetes</taxon>
        <taxon>Propionibacteriales</taxon>
        <taxon>Nocardioidaceae</taxon>
        <taxon>Nocardioides</taxon>
    </lineage>
</organism>
<keyword evidence="1" id="KW-0732">Signal</keyword>
<dbReference type="EMBL" id="JACCBE010000001">
    <property type="protein sequence ID" value="NYD56238.1"/>
    <property type="molecule type" value="Genomic_DNA"/>
</dbReference>
<feature type="signal peptide" evidence="1">
    <location>
        <begin position="1"/>
        <end position="29"/>
    </location>
</feature>
<dbReference type="Gene3D" id="2.60.40.4070">
    <property type="match status" value="1"/>
</dbReference>
<proteinExistence type="predicted"/>
<sequence>MLLPRAHASVLSALLLLALLLGVTAPVSAEDTTQDEERSATVVLPDIKGINPTIDEYVVEVADTSYDTLRASWKGHRTTLAADGPTTVALPVDGAGRVTVEGCVKRSCTQVERSERLVVLRALQVSWGGTVRVNEGEAFVDGVADQELPGRYGHVAWELRDADPAGPPVASGESSWSSRSRLTGTRVRFAVQVPAGLDETEHELRAELSSSTPVFGDLADDLTGTVVVDRTVPVIGSLTLSRDTIYPPRDKYLDATVIKAAVPADTVGGSYVVEAVDGEVVASGDLEKRRGTDLRVATWRGTRRDGTSLPTGEYVVRAEVEDEAGNRSAPVETTVAVVAQRLRQHKFDLRMRPADAEIHRNVGRCSRLKSPSSRRLPGSVGYFSELRCSRSAEAHVVTSNGVYLPPTADGHYKKLQLRVTGGRSQRHRNGALPYLVVHFENRKGRLVERTQLGRRYREWRLDKVGDEVVHDRKAERPYVIWVVGLSEGSRYDVDEYRLRGFRSVLKDVPTD</sequence>
<comment type="caution">
    <text evidence="2">The sequence shown here is derived from an EMBL/GenBank/DDBJ whole genome shotgun (WGS) entry which is preliminary data.</text>
</comment>
<dbReference type="AlphaFoldDB" id="A0A7Y9EYG5"/>
<dbReference type="Proteomes" id="UP000516957">
    <property type="component" value="Unassembled WGS sequence"/>
</dbReference>
<name>A0A7Y9EYG5_9ACTN</name>
<accession>A0A7Y9EYG5</accession>
<protein>
    <recommendedName>
        <fullName evidence="4">Ig-like domain (Group 3)</fullName>
    </recommendedName>
</protein>
<gene>
    <name evidence="2" type="ORF">BKA08_000476</name>
</gene>
<feature type="chain" id="PRO_5031554273" description="Ig-like domain (Group 3)" evidence="1">
    <location>
        <begin position="30"/>
        <end position="511"/>
    </location>
</feature>
<evidence type="ECO:0000313" key="2">
    <source>
        <dbReference type="EMBL" id="NYD56238.1"/>
    </source>
</evidence>